<reference evidence="2" key="1">
    <citation type="submission" date="2025-08" db="UniProtKB">
        <authorList>
            <consortium name="Ensembl"/>
        </authorList>
    </citation>
    <scope>IDENTIFICATION</scope>
</reference>
<dbReference type="OMA" id="WKNEFRM"/>
<sequence>MNAITEVLSNSDEVEQLILRNTGLTDELLKSLATVLKRSPSEVTVINLNLNQIGPPGVNVLLDLLQAKPQIKELLYVSSDFTELLFGNQLDDLGVQTLLSGLAELQDKTAALHGNSEQIHFSPVSIVIKELDLGGNGIDSDGLRVLATFMRYHSHLQYLGLAQTPCSDMEAWKVLFESLKMNTALTHIILDESNLGDNGIKLFAEALRSNKTLRKVDLDNNGFGEVGGHYLLEALRSGGKRSLEQLSLEGNYISTALMANIQQELEPNIPSPLTCMLLIISEYAYKQPFNKQSRIIMADSKTCKRKKKKKKMDKSTAVTSCPTG</sequence>
<evidence type="ECO:0000256" key="1">
    <source>
        <dbReference type="ARBA" id="ARBA00022737"/>
    </source>
</evidence>
<dbReference type="SMART" id="SM00368">
    <property type="entry name" value="LRR_RI"/>
    <property type="match status" value="6"/>
</dbReference>
<dbReference type="InParanoid" id="A0A672NF16"/>
<organism evidence="2 3">
    <name type="scientific">Sinocyclocheilus grahami</name>
    <name type="common">Dianchi golden-line fish</name>
    <name type="synonym">Barbus grahami</name>
    <dbReference type="NCBI Taxonomy" id="75366"/>
    <lineage>
        <taxon>Eukaryota</taxon>
        <taxon>Metazoa</taxon>
        <taxon>Chordata</taxon>
        <taxon>Craniata</taxon>
        <taxon>Vertebrata</taxon>
        <taxon>Euteleostomi</taxon>
        <taxon>Actinopterygii</taxon>
        <taxon>Neopterygii</taxon>
        <taxon>Teleostei</taxon>
        <taxon>Ostariophysi</taxon>
        <taxon>Cypriniformes</taxon>
        <taxon>Cyprinidae</taxon>
        <taxon>Cyprininae</taxon>
        <taxon>Sinocyclocheilus</taxon>
    </lineage>
</organism>
<dbReference type="AlphaFoldDB" id="A0A672NF16"/>
<dbReference type="Ensembl" id="ENSSGRT00000052588.1">
    <property type="protein sequence ID" value="ENSSGRP00000049216.1"/>
    <property type="gene ID" value="ENSSGRG00000026158.1"/>
</dbReference>
<reference evidence="2" key="2">
    <citation type="submission" date="2025-09" db="UniProtKB">
        <authorList>
            <consortium name="Ensembl"/>
        </authorList>
    </citation>
    <scope>IDENTIFICATION</scope>
</reference>
<keyword evidence="3" id="KW-1185">Reference proteome</keyword>
<dbReference type="PANTHER" id="PTHR24111">
    <property type="entry name" value="LEUCINE-RICH REPEAT-CONTAINING PROTEIN 34"/>
    <property type="match status" value="1"/>
</dbReference>
<proteinExistence type="predicted"/>
<dbReference type="InterPro" id="IPR052201">
    <property type="entry name" value="LRR-containing_regulator"/>
</dbReference>
<dbReference type="InterPro" id="IPR032675">
    <property type="entry name" value="LRR_dom_sf"/>
</dbReference>
<accession>A0A672NF16</accession>
<name>A0A672NF16_SINGR</name>
<dbReference type="Pfam" id="PF13516">
    <property type="entry name" value="LRR_6"/>
    <property type="match status" value="3"/>
</dbReference>
<keyword evidence="1" id="KW-0677">Repeat</keyword>
<dbReference type="PANTHER" id="PTHR24111:SF5">
    <property type="entry name" value="LEUCINE-RICH REPEAT-CONTAINING PROTEIN 74B-LIKE"/>
    <property type="match status" value="1"/>
</dbReference>
<evidence type="ECO:0008006" key="4">
    <source>
        <dbReference type="Google" id="ProtNLM"/>
    </source>
</evidence>
<dbReference type="Gene3D" id="3.80.10.10">
    <property type="entry name" value="Ribonuclease Inhibitor"/>
    <property type="match status" value="2"/>
</dbReference>
<protein>
    <recommendedName>
        <fullName evidence="4">Leucine rich repeat containing 74A</fullName>
    </recommendedName>
</protein>
<dbReference type="InterPro" id="IPR001611">
    <property type="entry name" value="Leu-rich_rpt"/>
</dbReference>
<dbReference type="SUPFAM" id="SSF52047">
    <property type="entry name" value="RNI-like"/>
    <property type="match status" value="1"/>
</dbReference>
<evidence type="ECO:0000313" key="2">
    <source>
        <dbReference type="Ensembl" id="ENSSGRP00000049216.1"/>
    </source>
</evidence>
<dbReference type="Proteomes" id="UP000472262">
    <property type="component" value="Unassembled WGS sequence"/>
</dbReference>
<evidence type="ECO:0000313" key="3">
    <source>
        <dbReference type="Proteomes" id="UP000472262"/>
    </source>
</evidence>